<gene>
    <name evidence="2" type="ORF">EDD31_1704</name>
</gene>
<organism evidence="2 3">
    <name type="scientific">Bogoriella caseilytica</name>
    <dbReference type="NCBI Taxonomy" id="56055"/>
    <lineage>
        <taxon>Bacteria</taxon>
        <taxon>Bacillati</taxon>
        <taxon>Actinomycetota</taxon>
        <taxon>Actinomycetes</taxon>
        <taxon>Micrococcales</taxon>
        <taxon>Bogoriellaceae</taxon>
        <taxon>Bogoriella</taxon>
    </lineage>
</organism>
<keyword evidence="3" id="KW-1185">Reference proteome</keyword>
<keyword evidence="2" id="KW-0378">Hydrolase</keyword>
<dbReference type="InterPro" id="IPR032830">
    <property type="entry name" value="XPB/Ssl2_N"/>
</dbReference>
<comment type="caution">
    <text evidence="2">The sequence shown here is derived from an EMBL/GenBank/DDBJ whole genome shotgun (WGS) entry which is preliminary data.</text>
</comment>
<keyword evidence="2" id="KW-0067">ATP-binding</keyword>
<dbReference type="EMBL" id="RKHK01000001">
    <property type="protein sequence ID" value="ROR73327.1"/>
    <property type="molecule type" value="Genomic_DNA"/>
</dbReference>
<keyword evidence="2" id="KW-0547">Nucleotide-binding</keyword>
<protein>
    <submittedName>
        <fullName evidence="2">XPB/Ssl2-like helicase family protein</fullName>
    </submittedName>
</protein>
<dbReference type="AlphaFoldDB" id="A0A3N2BDJ6"/>
<evidence type="ECO:0000313" key="2">
    <source>
        <dbReference type="EMBL" id="ROR73327.1"/>
    </source>
</evidence>
<dbReference type="Proteomes" id="UP000280668">
    <property type="component" value="Unassembled WGS sequence"/>
</dbReference>
<keyword evidence="2" id="KW-0347">Helicase</keyword>
<dbReference type="Pfam" id="PF13625">
    <property type="entry name" value="Helicase_C_3"/>
    <property type="match status" value="1"/>
</dbReference>
<dbReference type="OrthoDB" id="3415124at2"/>
<dbReference type="GO" id="GO:0004386">
    <property type="term" value="F:helicase activity"/>
    <property type="evidence" value="ECO:0007669"/>
    <property type="project" value="UniProtKB-KW"/>
</dbReference>
<name>A0A3N2BDJ6_9MICO</name>
<accession>A0A3N2BDJ6</accession>
<evidence type="ECO:0000313" key="3">
    <source>
        <dbReference type="Proteomes" id="UP000280668"/>
    </source>
</evidence>
<sequence>MSIEPATTQQLAAALTERGNDSLAALMAARPDLANPAPSSMTALAARAASRPSVERALREMNAAELAAARALTEGVSLNGAPAGNAGARDASTSAPGAGDLAKRLTDLALAVDGRPVAGLVEATQTPASPPEVLTGEPPATAYRSITTEQATDEGVRAAADTVRLVAALLEFWEEEGASILRTGGVGVREVRRTAAALGVSEPHCAFIVELAATAGLLGQDDEPVAWVPARPSRGWLDDPLPERWAALASSWPDSPRVAWLAGTREDGAMRAALQPELERAWAVTLRRRVMDLLGALPEGAAPDAETVHALLAWERPRATPAEPHVRAVLEEAARLGITGSGALTPLGRALRSEHEEPAARERELIAALQSALPEPVDELLIQSDLTGIVPGWPSPELGAILERCSEVESRGSALTVRFTPASIRAGLDAGMDADGLVSTLKQYSRTPIPQALEYLVHDTARRHGQVRVGTARSYLLAADASTADQLLADPALRSLKLRRMGEQVVLSPAEPTQVLTALRAAGLAPVAEGNDGEVMAVTQRRRVLPPAARPGASSGTYSRRLNTQELTAIAARARAGEEQRHRDIARRTETGPLVTDPVHALEVLRAAAASGDVVELVMAGSLGRSERRRVRPLSVEGGRVRVADVEREVELVVAVHRISEVIAEE</sequence>
<evidence type="ECO:0000259" key="1">
    <source>
        <dbReference type="Pfam" id="PF13625"/>
    </source>
</evidence>
<proteinExistence type="predicted"/>
<feature type="domain" description="Helicase XPB/Ssl2 N-terminal" evidence="1">
    <location>
        <begin position="380"/>
        <end position="501"/>
    </location>
</feature>
<reference evidence="2 3" key="1">
    <citation type="submission" date="2018-11" db="EMBL/GenBank/DDBJ databases">
        <title>Sequencing the genomes of 1000 actinobacteria strains.</title>
        <authorList>
            <person name="Klenk H.-P."/>
        </authorList>
    </citation>
    <scope>NUCLEOTIDE SEQUENCE [LARGE SCALE GENOMIC DNA]</scope>
    <source>
        <strain evidence="2 3">DSM 11294</strain>
    </source>
</reference>
<dbReference type="RefSeq" id="WP_123303762.1">
    <property type="nucleotide sequence ID" value="NZ_RKHK01000001.1"/>
</dbReference>